<reference evidence="1 2" key="1">
    <citation type="journal article" date="2019" name="Science">
        <title>Social genes are selection hotspots in kin groups of a soil microbe.</title>
        <authorList>
            <person name="Wielgoss S."/>
            <person name="Wolfensberger R."/>
            <person name="Sun L."/>
            <person name="Fiegna F."/>
            <person name="Velicer G.J."/>
        </authorList>
    </citation>
    <scope>NUCLEOTIDE SEQUENCE [LARGE SCALE GENOMIC DNA]</scope>
    <source>
        <strain evidence="1 2">MC3.5.9c15</strain>
    </source>
</reference>
<name>A0AAE6FX95_MYXXA</name>
<dbReference type="AlphaFoldDB" id="A0AAE6FX95"/>
<organism evidence="1 2">
    <name type="scientific">Myxococcus xanthus</name>
    <dbReference type="NCBI Taxonomy" id="34"/>
    <lineage>
        <taxon>Bacteria</taxon>
        <taxon>Pseudomonadati</taxon>
        <taxon>Myxococcota</taxon>
        <taxon>Myxococcia</taxon>
        <taxon>Myxococcales</taxon>
        <taxon>Cystobacterineae</taxon>
        <taxon>Myxococcaceae</taxon>
        <taxon>Myxococcus</taxon>
    </lineage>
</organism>
<dbReference type="Proteomes" id="UP000320179">
    <property type="component" value="Chromosome"/>
</dbReference>
<accession>A0AAE6FX95</accession>
<gene>
    <name evidence="1" type="ORF">BHS09_08240</name>
</gene>
<sequence>MSDGRTCGYAWWRHELRVGDHVYSQYEASGNGGQLVMVVPALDLDVSIWRKFREELLPQFIMGAVKPRKQAWRPLVIPRGSAVLRKRSACREGISSSRL</sequence>
<protein>
    <submittedName>
        <fullName evidence="1">Uncharacterized protein</fullName>
    </submittedName>
</protein>
<dbReference type="EMBL" id="CP017174">
    <property type="protein sequence ID" value="QDE67001.1"/>
    <property type="molecule type" value="Genomic_DNA"/>
</dbReference>
<evidence type="ECO:0000313" key="1">
    <source>
        <dbReference type="EMBL" id="QDE67001.1"/>
    </source>
</evidence>
<proteinExistence type="predicted"/>
<evidence type="ECO:0000313" key="2">
    <source>
        <dbReference type="Proteomes" id="UP000320179"/>
    </source>
</evidence>